<dbReference type="GO" id="GO:0016226">
    <property type="term" value="P:iron-sulfur cluster assembly"/>
    <property type="evidence" value="ECO:0007669"/>
    <property type="project" value="TreeGrafter"/>
</dbReference>
<gene>
    <name evidence="3" type="ORF">PPRIM_AZ9-3.1.T0740032</name>
</gene>
<comment type="caution">
    <text evidence="3">The sequence shown here is derived from an EMBL/GenBank/DDBJ whole genome shotgun (WGS) entry which is preliminary data.</text>
</comment>
<feature type="coiled-coil region" evidence="2">
    <location>
        <begin position="269"/>
        <end position="296"/>
    </location>
</feature>
<name>A0A8S1N0T6_PARPR</name>
<keyword evidence="2" id="KW-0175">Coiled coil</keyword>
<keyword evidence="1" id="KW-0853">WD repeat</keyword>
<dbReference type="AlphaFoldDB" id="A0A8S1N0T6"/>
<sequence length="704" mass="82356">MFELKLIEKEFKCANENHKDPVEMVIWDTSLEKEQRLICKQCQLQQSRAKPLIAFTVAYERAFEKQKKLMEQISPTIEANQNFLKQLQEEIQNLKAMACKTLDGLQEKTKEWQESLHLVGEQSATFSLHEVLDKMIASNEQQASEEQIQILETINKVNNAFFHKIDSQLNNFFLFKEYSKCQQSLINVIVNLNDFTQANIQLSQDNNLNNAFFRSKAICRVHKKEIIFVNLEENLQKDLRSACRQCNRRDGEFLDDFIDQWKDYNQNQNNILKQELDQLKIDIENKKQLLNKLRLDAVNKFSKGINQLWEILLKGLKNQFQTASNLQVLVNEGLVNDMAEKLCRKDEPKKDDLQQQITESISNLKVDLNNCFMEFNNEEQQREDTVVLKSFYQDSLSIGMAFNKQGTKLITGNDSDLILWSVDKNEVTKITTLSGHNDYINCVLFNNRSNGIISGCEDSSIRIWKENIQNQWNFVEAQKQHKERISCLVLNSKENQLFSGSSDSQICVWNIDFEQLKIVFQQKLQYHVQDIYSLSLNQTNTYLVSCSFDQKIVIWENQKDEWKFKQLVDNQVKDFGYRVSFLSENIFIWVSANELKGNICVFQLEDERFVEKNEKKIELTSSSDVTDCMYFPIVYNESNHIAYVKHKKHLYVFKVEEGKLNLAKNAIELSDNIFGTISSNGQNLIIFNLDEKRLQFLQIKSNDL</sequence>
<evidence type="ECO:0008006" key="5">
    <source>
        <dbReference type="Google" id="ProtNLM"/>
    </source>
</evidence>
<dbReference type="EMBL" id="CAJJDM010000077">
    <property type="protein sequence ID" value="CAD8085232.1"/>
    <property type="molecule type" value="Genomic_DNA"/>
</dbReference>
<dbReference type="PANTHER" id="PTHR19920">
    <property type="entry name" value="WD40 PROTEIN CIAO1"/>
    <property type="match status" value="1"/>
</dbReference>
<evidence type="ECO:0000313" key="3">
    <source>
        <dbReference type="EMBL" id="CAD8085232.1"/>
    </source>
</evidence>
<dbReference type="SMART" id="SM00320">
    <property type="entry name" value="WD40"/>
    <property type="match status" value="4"/>
</dbReference>
<evidence type="ECO:0000313" key="4">
    <source>
        <dbReference type="Proteomes" id="UP000688137"/>
    </source>
</evidence>
<dbReference type="PANTHER" id="PTHR19920:SF0">
    <property type="entry name" value="CYTOSOLIC IRON-SULFUR PROTEIN ASSEMBLY PROTEIN CIAO1-RELATED"/>
    <property type="match status" value="1"/>
</dbReference>
<accession>A0A8S1N0T6</accession>
<evidence type="ECO:0000256" key="1">
    <source>
        <dbReference type="PROSITE-ProRule" id="PRU00221"/>
    </source>
</evidence>
<dbReference type="PROSITE" id="PS00678">
    <property type="entry name" value="WD_REPEATS_1"/>
    <property type="match status" value="1"/>
</dbReference>
<organism evidence="3 4">
    <name type="scientific">Paramecium primaurelia</name>
    <dbReference type="NCBI Taxonomy" id="5886"/>
    <lineage>
        <taxon>Eukaryota</taxon>
        <taxon>Sar</taxon>
        <taxon>Alveolata</taxon>
        <taxon>Ciliophora</taxon>
        <taxon>Intramacronucleata</taxon>
        <taxon>Oligohymenophorea</taxon>
        <taxon>Peniculida</taxon>
        <taxon>Parameciidae</taxon>
        <taxon>Paramecium</taxon>
    </lineage>
</organism>
<dbReference type="GO" id="GO:0097361">
    <property type="term" value="C:cytosolic [4Fe-4S] assembly targeting complex"/>
    <property type="evidence" value="ECO:0007669"/>
    <property type="project" value="TreeGrafter"/>
</dbReference>
<proteinExistence type="predicted"/>
<keyword evidence="4" id="KW-1185">Reference proteome</keyword>
<feature type="repeat" description="WD" evidence="1">
    <location>
        <begin position="433"/>
        <end position="465"/>
    </location>
</feature>
<dbReference type="PROSITE" id="PS50082">
    <property type="entry name" value="WD_REPEATS_2"/>
    <property type="match status" value="3"/>
</dbReference>
<dbReference type="Proteomes" id="UP000688137">
    <property type="component" value="Unassembled WGS sequence"/>
</dbReference>
<reference evidence="3" key="1">
    <citation type="submission" date="2021-01" db="EMBL/GenBank/DDBJ databases">
        <authorList>
            <consortium name="Genoscope - CEA"/>
            <person name="William W."/>
        </authorList>
    </citation>
    <scope>NUCLEOTIDE SEQUENCE</scope>
</reference>
<feature type="repeat" description="WD" evidence="1">
    <location>
        <begin position="524"/>
        <end position="556"/>
    </location>
</feature>
<dbReference type="PROSITE" id="PS50294">
    <property type="entry name" value="WD_REPEATS_REGION"/>
    <property type="match status" value="3"/>
</dbReference>
<feature type="repeat" description="WD" evidence="1">
    <location>
        <begin position="478"/>
        <end position="512"/>
    </location>
</feature>
<dbReference type="InterPro" id="IPR019775">
    <property type="entry name" value="WD40_repeat_CS"/>
</dbReference>
<dbReference type="Pfam" id="PF00400">
    <property type="entry name" value="WD40"/>
    <property type="match status" value="3"/>
</dbReference>
<protein>
    <recommendedName>
        <fullName evidence="5">WD40-repeat-containing domain</fullName>
    </recommendedName>
</protein>
<dbReference type="InterPro" id="IPR001680">
    <property type="entry name" value="WD40_rpt"/>
</dbReference>
<evidence type="ECO:0000256" key="2">
    <source>
        <dbReference type="SAM" id="Coils"/>
    </source>
</evidence>